<proteinExistence type="predicted"/>
<name>A0A8J4PVY3_9MYCE</name>
<dbReference type="EMBL" id="AJWJ01000476">
    <property type="protein sequence ID" value="KAF2070556.1"/>
    <property type="molecule type" value="Genomic_DNA"/>
</dbReference>
<sequence>MKSLFVLSVILSFIFTLSFVSALPSYECSFTCTDGTKSVLPFIRSEEDCKLAVYYSECPKRKTPPVGYCVPWCAVCNKCQDVSLNKIESISFTNTSC</sequence>
<dbReference type="AlphaFoldDB" id="A0A8J4PVY3"/>
<feature type="chain" id="PRO_5035300332" evidence="1">
    <location>
        <begin position="23"/>
        <end position="97"/>
    </location>
</feature>
<dbReference type="Proteomes" id="UP000695562">
    <property type="component" value="Unassembled WGS sequence"/>
</dbReference>
<evidence type="ECO:0000313" key="3">
    <source>
        <dbReference type="Proteomes" id="UP000695562"/>
    </source>
</evidence>
<evidence type="ECO:0000256" key="1">
    <source>
        <dbReference type="SAM" id="SignalP"/>
    </source>
</evidence>
<accession>A0A8J4PVY3</accession>
<organism evidence="2 3">
    <name type="scientific">Polysphondylium violaceum</name>
    <dbReference type="NCBI Taxonomy" id="133409"/>
    <lineage>
        <taxon>Eukaryota</taxon>
        <taxon>Amoebozoa</taxon>
        <taxon>Evosea</taxon>
        <taxon>Eumycetozoa</taxon>
        <taxon>Dictyostelia</taxon>
        <taxon>Dictyosteliales</taxon>
        <taxon>Dictyosteliaceae</taxon>
        <taxon>Polysphondylium</taxon>
    </lineage>
</organism>
<comment type="caution">
    <text evidence="2">The sequence shown here is derived from an EMBL/GenBank/DDBJ whole genome shotgun (WGS) entry which is preliminary data.</text>
</comment>
<reference evidence="2" key="1">
    <citation type="submission" date="2020-01" db="EMBL/GenBank/DDBJ databases">
        <title>Development of genomics and gene disruption for Polysphondylium violaceum indicates a role for the polyketide synthase stlB in stalk morphogenesis.</title>
        <authorList>
            <person name="Narita B."/>
            <person name="Kawabe Y."/>
            <person name="Kin K."/>
            <person name="Saito T."/>
            <person name="Gibbs R."/>
            <person name="Kuspa A."/>
            <person name="Muzny D."/>
            <person name="Queller D."/>
            <person name="Richards S."/>
            <person name="Strassman J."/>
            <person name="Sucgang R."/>
            <person name="Worley K."/>
            <person name="Schaap P."/>
        </authorList>
    </citation>
    <scope>NUCLEOTIDE SEQUENCE</scope>
    <source>
        <strain evidence="2">QSvi11</strain>
    </source>
</reference>
<feature type="signal peptide" evidence="1">
    <location>
        <begin position="1"/>
        <end position="22"/>
    </location>
</feature>
<keyword evidence="1" id="KW-0732">Signal</keyword>
<protein>
    <submittedName>
        <fullName evidence="2">Uncharacterized protein</fullName>
    </submittedName>
</protein>
<gene>
    <name evidence="2" type="ORF">CYY_008131</name>
</gene>
<evidence type="ECO:0000313" key="2">
    <source>
        <dbReference type="EMBL" id="KAF2070556.1"/>
    </source>
</evidence>
<keyword evidence="3" id="KW-1185">Reference proteome</keyword>